<gene>
    <name evidence="2" type="ORF">DBT44_0003545</name>
    <name evidence="1" type="ORF">ODY61_03300</name>
</gene>
<organism evidence="1 4">
    <name type="scientific">Aerococcus mictus</name>
    <dbReference type="NCBI Taxonomy" id="2976810"/>
    <lineage>
        <taxon>Bacteria</taxon>
        <taxon>Bacillati</taxon>
        <taxon>Bacillota</taxon>
        <taxon>Bacilli</taxon>
        <taxon>Lactobacillales</taxon>
        <taxon>Aerococcaceae</taxon>
        <taxon>Aerococcus</taxon>
    </lineage>
</organism>
<dbReference type="Proteomes" id="UP001069047">
    <property type="component" value="Unassembled WGS sequence"/>
</dbReference>
<evidence type="ECO:0000313" key="4">
    <source>
        <dbReference type="Proteomes" id="UP001069047"/>
    </source>
</evidence>
<dbReference type="EMBL" id="JAOTMY010000001">
    <property type="protein sequence ID" value="MCY3087145.1"/>
    <property type="molecule type" value="Genomic_DNA"/>
</dbReference>
<sequence>MLKSLLKVKKVDKPLEERIKEADGVEDYDKIANDLRNEGNLSDLKKFNENHESNYGELDQKILENDIWAIYNILKEAPADYIKYLGKERRFALSMCLYRNYFYKVNDDTLIKDNE</sequence>
<accession>A0A1E9PHM2</accession>
<reference evidence="1" key="2">
    <citation type="submission" date="2022-09" db="EMBL/GenBank/DDBJ databases">
        <title>Aerococcus urinae taxonomy study.</title>
        <authorList>
            <person name="Christensen J."/>
            <person name="Senneby E."/>
        </authorList>
    </citation>
    <scope>NUCLEOTIDE SEQUENCE</scope>
    <source>
        <strain evidence="1">LUND-41-B12</strain>
    </source>
</reference>
<evidence type="ECO:0000313" key="2">
    <source>
        <dbReference type="EMBL" id="WWC55393.1"/>
    </source>
</evidence>
<dbReference type="RefSeq" id="WP_070559178.1">
    <property type="nucleotide sequence ID" value="NZ_CAJHLG010000004.1"/>
</dbReference>
<keyword evidence="3" id="KW-1185">Reference proteome</keyword>
<evidence type="ECO:0000313" key="3">
    <source>
        <dbReference type="Proteomes" id="UP000250354"/>
    </source>
</evidence>
<dbReference type="Proteomes" id="UP000250354">
    <property type="component" value="Chromosome"/>
</dbReference>
<accession>A0A9Q4DEE7</accession>
<evidence type="ECO:0000313" key="1">
    <source>
        <dbReference type="EMBL" id="MCY3087145.1"/>
    </source>
</evidence>
<proteinExistence type="predicted"/>
<dbReference type="EMBL" id="CP145132">
    <property type="protein sequence ID" value="WWC55393.1"/>
    <property type="molecule type" value="Genomic_DNA"/>
</dbReference>
<protein>
    <submittedName>
        <fullName evidence="1">Uncharacterized protein</fullName>
    </submittedName>
</protein>
<name>A0A1E9PHM2_9LACT</name>
<reference evidence="2" key="3">
    <citation type="submission" date="2024-02" db="EMBL/GenBank/DDBJ databases">
        <authorList>
            <person name="Choi B."/>
        </authorList>
    </citation>
    <scope>NUCLEOTIDE SEQUENCE</scope>
    <source>
        <strain evidence="2">UMB1016</strain>
    </source>
</reference>
<reference evidence="2 3" key="1">
    <citation type="journal article" date="2020" name="J. Bacteriol.">
        <title>Aerococcus urinae Isolated from Women with Lower Urinary Tract Symptoms: In Vitro Aggregation and Genome Analysis.</title>
        <authorList>
            <person name="Hilt E.E."/>
            <person name="Putonti C."/>
            <person name="Thomas-White K."/>
            <person name="Lewis A.L."/>
            <person name="Visick K.L."/>
            <person name="Gilbert N.M."/>
            <person name="Wolfe A.J."/>
        </authorList>
    </citation>
    <scope>NUCLEOTIDE SEQUENCE [LARGE SCALE GENOMIC DNA]</scope>
    <source>
        <strain evidence="2 3">UMB1016</strain>
    </source>
</reference>
<dbReference type="AlphaFoldDB" id="A0A1E9PHM2"/>